<evidence type="ECO:0000256" key="1">
    <source>
        <dbReference type="ARBA" id="ARBA00005854"/>
    </source>
</evidence>
<dbReference type="Gene3D" id="3.40.50.720">
    <property type="entry name" value="NAD(P)-binding Rossmann-like Domain"/>
    <property type="match status" value="2"/>
</dbReference>
<dbReference type="InterPro" id="IPR006139">
    <property type="entry name" value="D-isomer_2_OHA_DH_cat_dom"/>
</dbReference>
<dbReference type="InterPro" id="IPR036291">
    <property type="entry name" value="NAD(P)-bd_dom_sf"/>
</dbReference>
<dbReference type="PROSITE" id="PS00670">
    <property type="entry name" value="D_2_HYDROXYACID_DH_2"/>
    <property type="match status" value="1"/>
</dbReference>
<dbReference type="InterPro" id="IPR043322">
    <property type="entry name" value="CtBP"/>
</dbReference>
<comment type="caution">
    <text evidence="7">The sequence shown here is derived from an EMBL/GenBank/DDBJ whole genome shotgun (WGS) entry which is preliminary data.</text>
</comment>
<evidence type="ECO:0000259" key="5">
    <source>
        <dbReference type="Pfam" id="PF00389"/>
    </source>
</evidence>
<dbReference type="SUPFAM" id="SSF52283">
    <property type="entry name" value="Formate/glycerate dehydrogenase catalytic domain-like"/>
    <property type="match status" value="1"/>
</dbReference>
<dbReference type="InterPro" id="IPR006140">
    <property type="entry name" value="D-isomer_DH_NAD-bd"/>
</dbReference>
<evidence type="ECO:0000256" key="3">
    <source>
        <dbReference type="ARBA" id="ARBA00023027"/>
    </source>
</evidence>
<keyword evidence="3" id="KW-0520">NAD</keyword>
<dbReference type="RefSeq" id="WP_308717596.1">
    <property type="nucleotide sequence ID" value="NZ_JAVHUY010000055.1"/>
</dbReference>
<accession>A0ABU0ZTI9</accession>
<dbReference type="PANTHER" id="PTHR42789:SF1">
    <property type="entry name" value="D-ISOMER SPECIFIC 2-HYDROXYACID DEHYDROGENASE FAMILY PROTEIN (AFU_ORTHOLOGUE AFUA_6G10090)"/>
    <property type="match status" value="1"/>
</dbReference>
<dbReference type="PANTHER" id="PTHR42789">
    <property type="entry name" value="D-ISOMER SPECIFIC 2-HYDROXYACID DEHYDROGENASE FAMILY PROTEIN (AFU_ORTHOLOGUE AFUA_6G10090)"/>
    <property type="match status" value="1"/>
</dbReference>
<feature type="domain" description="D-isomer specific 2-hydroxyacid dehydrogenase catalytic" evidence="5">
    <location>
        <begin position="17"/>
        <end position="312"/>
    </location>
</feature>
<dbReference type="InterPro" id="IPR029753">
    <property type="entry name" value="D-isomer_DH_CS"/>
</dbReference>
<dbReference type="InterPro" id="IPR050857">
    <property type="entry name" value="D-2-hydroxyacid_DH"/>
</dbReference>
<dbReference type="SUPFAM" id="SSF51735">
    <property type="entry name" value="NAD(P)-binding Rossmann-fold domains"/>
    <property type="match status" value="1"/>
</dbReference>
<feature type="domain" description="D-isomer specific 2-hydroxyacid dehydrogenase NAD-binding" evidence="6">
    <location>
        <begin position="110"/>
        <end position="281"/>
    </location>
</feature>
<dbReference type="CDD" id="cd05299">
    <property type="entry name" value="CtBP_dh"/>
    <property type="match status" value="1"/>
</dbReference>
<dbReference type="Pfam" id="PF02826">
    <property type="entry name" value="2-Hacid_dh_C"/>
    <property type="match status" value="1"/>
</dbReference>
<comment type="similarity">
    <text evidence="1 4">Belongs to the D-isomer specific 2-hydroxyacid dehydrogenase family.</text>
</comment>
<name>A0ABU0ZTI9_9ACTN</name>
<evidence type="ECO:0000313" key="7">
    <source>
        <dbReference type="EMBL" id="MDQ7910346.1"/>
    </source>
</evidence>
<gene>
    <name evidence="7" type="ORF">RB614_38215</name>
</gene>
<dbReference type="PROSITE" id="PS00671">
    <property type="entry name" value="D_2_HYDROXYACID_DH_3"/>
    <property type="match status" value="1"/>
</dbReference>
<keyword evidence="2 4" id="KW-0560">Oxidoreductase</keyword>
<organism evidence="7 8">
    <name type="scientific">Phytohabitans maris</name>
    <dbReference type="NCBI Taxonomy" id="3071409"/>
    <lineage>
        <taxon>Bacteria</taxon>
        <taxon>Bacillati</taxon>
        <taxon>Actinomycetota</taxon>
        <taxon>Actinomycetes</taxon>
        <taxon>Micromonosporales</taxon>
        <taxon>Micromonosporaceae</taxon>
    </lineage>
</organism>
<dbReference type="Pfam" id="PF00389">
    <property type="entry name" value="2-Hacid_dh"/>
    <property type="match status" value="1"/>
</dbReference>
<keyword evidence="8" id="KW-1185">Reference proteome</keyword>
<evidence type="ECO:0000256" key="4">
    <source>
        <dbReference type="RuleBase" id="RU003719"/>
    </source>
</evidence>
<protein>
    <submittedName>
        <fullName evidence="7">C-terminal binding protein</fullName>
    </submittedName>
</protein>
<dbReference type="Proteomes" id="UP001230908">
    <property type="component" value="Unassembled WGS sequence"/>
</dbReference>
<evidence type="ECO:0000313" key="8">
    <source>
        <dbReference type="Proteomes" id="UP001230908"/>
    </source>
</evidence>
<sequence>MAGFRVVVTDQVFPDVDVERELIGAAGGTVEVPAGDRQRVLAAAADADALLCTYFPLSAADIALLKNCRIIARYGIGVDNVDLDAARAAGIAVTNVPDYCVTEVATHTAAMVLAMVRKIPAGDALVRAGGWGAARLGEVRRFSTLTVGLLGYGRIARDVAAILRPLAGAVIVHDPFVAEAEGGDRLVDLPTLLAESDVLCVHCPLTPRTRGIVDAAALARMRPGAILVNTSRGPIVVLDDVVRALRDGTLGGAALDVFEHEPPDGAALAGVPRLLTTPHSAFYSREAIQESQRKATTQVLKALRGEPLDYRVA</sequence>
<proteinExistence type="inferred from homology"/>
<reference evidence="7 8" key="1">
    <citation type="submission" date="2023-08" db="EMBL/GenBank/DDBJ databases">
        <title>Phytohabitans sansha sp. nov., isolated from marine sediment.</title>
        <authorList>
            <person name="Zhao Y."/>
            <person name="Yi K."/>
        </authorList>
    </citation>
    <scope>NUCLEOTIDE SEQUENCE [LARGE SCALE GENOMIC DNA]</scope>
    <source>
        <strain evidence="7 8">ZYX-F-186</strain>
    </source>
</reference>
<dbReference type="EMBL" id="JAVHUY010000055">
    <property type="protein sequence ID" value="MDQ7910346.1"/>
    <property type="molecule type" value="Genomic_DNA"/>
</dbReference>
<evidence type="ECO:0000256" key="2">
    <source>
        <dbReference type="ARBA" id="ARBA00023002"/>
    </source>
</evidence>
<evidence type="ECO:0000259" key="6">
    <source>
        <dbReference type="Pfam" id="PF02826"/>
    </source>
</evidence>